<dbReference type="InterPro" id="IPR014710">
    <property type="entry name" value="RmlC-like_jellyroll"/>
</dbReference>
<dbReference type="AlphaFoldDB" id="A0A382QGG9"/>
<name>A0A382QGG9_9ZZZZ</name>
<dbReference type="Gene3D" id="2.60.120.10">
    <property type="entry name" value="Jelly Rolls"/>
    <property type="match status" value="1"/>
</dbReference>
<protein>
    <recommendedName>
        <fullName evidence="2">Cysteine dioxygenase</fullName>
    </recommendedName>
</protein>
<dbReference type="InterPro" id="IPR011051">
    <property type="entry name" value="RmlC_Cupin_sf"/>
</dbReference>
<organism evidence="1">
    <name type="scientific">marine metagenome</name>
    <dbReference type="NCBI Taxonomy" id="408172"/>
    <lineage>
        <taxon>unclassified sequences</taxon>
        <taxon>metagenomes</taxon>
        <taxon>ecological metagenomes</taxon>
    </lineage>
</organism>
<dbReference type="CDD" id="cd10548">
    <property type="entry name" value="cupin_CDO"/>
    <property type="match status" value="1"/>
</dbReference>
<dbReference type="SUPFAM" id="SSF51182">
    <property type="entry name" value="RmlC-like cupins"/>
    <property type="match status" value="1"/>
</dbReference>
<dbReference type="EMBL" id="UINC01113861">
    <property type="protein sequence ID" value="SVC83762.1"/>
    <property type="molecule type" value="Genomic_DNA"/>
</dbReference>
<gene>
    <name evidence="1" type="ORF">METZ01_LOCUS336616</name>
</gene>
<reference evidence="1" key="1">
    <citation type="submission" date="2018-05" db="EMBL/GenBank/DDBJ databases">
        <authorList>
            <person name="Lanie J.A."/>
            <person name="Ng W.-L."/>
            <person name="Kazmierczak K.M."/>
            <person name="Andrzejewski T.M."/>
            <person name="Davidsen T.M."/>
            <person name="Wayne K.J."/>
            <person name="Tettelin H."/>
            <person name="Glass J.I."/>
            <person name="Rusch D."/>
            <person name="Podicherti R."/>
            <person name="Tsui H.-C.T."/>
            <person name="Winkler M.E."/>
        </authorList>
    </citation>
    <scope>NUCLEOTIDE SEQUENCE</scope>
</reference>
<accession>A0A382QGG9</accession>
<evidence type="ECO:0008006" key="2">
    <source>
        <dbReference type="Google" id="ProtNLM"/>
    </source>
</evidence>
<evidence type="ECO:0000313" key="1">
    <source>
        <dbReference type="EMBL" id="SVC83762.1"/>
    </source>
</evidence>
<proteinExistence type="predicted"/>
<sequence length="182" mass="20680">MDHFIEDVQRIMSSGNNRSSIVEQIEPLLKRVMLRDDLVQESLKTEMSDGRYSYTFFRTEDESLAITAPAFLPGRPTPVHDHLTWGVIGVYSGQQKTTRYLRIDHGESEGIANLKLYSDEVLTRGATYPLIPPDDIHRIEALGDDPGISIHVLGTDLRHQKRHMFNPEDGTVEDWDGGSMMR</sequence>